<dbReference type="OMA" id="CIGYIPA"/>
<dbReference type="FunFam" id="2.120.10.80:FF:000049">
    <property type="entry name" value="Cell polarity protein (Tea1)"/>
    <property type="match status" value="1"/>
</dbReference>
<gene>
    <name evidence="8" type="ORF">G7K_4462-t1</name>
</gene>
<dbReference type="Pfam" id="PF24681">
    <property type="entry name" value="Kelch_KLHDC2_KLHL20_DRC7"/>
    <property type="match status" value="1"/>
</dbReference>
<sequence length="1424" mass="156431">MSLFSKFKHKDKHSASPLIAAHNTPSSPISSGNTAFAPQAQAPLAADRDEQPQQLPKQRLPSVVPAQRTPSFPWSSYTLPTPHPFPRYGHASPATSGPNGEVHVFGGLVRSKPRNDLWVLKPHPSDPKLGWDVRIVQTFGEPPGRRVGHAAALVGNAFIVFGGDTKVTLDGAEDEVDPTPHDTDLHLLNTTTKTWSKAHLSPAGARPAGRYGHTLSLLGSRLYVFGGQVDGYFFNDLVSFDLNELNTPKSRWELAPTAPGTAIPPARTNHSSVVHNDKLYIGGGTDGTVWYNDTWVYDPRTTEWTQLTTTGYLPTPREGHSTTVVAGVAYTFGGRGQDGADVPGLAALQLEGPMRGRWYAFRDMGEEPKGRSGHSLTAVGSLIAVLGGERGVLDGTGDAETAREAERLYVLDTGKIKYPAAPSDGQRSGSLGLAQGRQMAAGVGAASPTMKYQEGSAASPSGGPRLSRLPQPRSTSRTGVPQPGYRSPPIGHQQQPTNRKVSAPVVGNPSIQTMEPMTMSLAAQGRKLSLDSLREAEGATLSPTSEHFRMTMNERERLGRAASFGENAKENGRPSTQSPGPSSPVVGAAPARAPSSQAQPRTHSRLAQMQNGVQKERRDRTASEPGSVMNSRPATGGNQQEFVELKRRNAWLTVEVQAARAEQKVPAEQEQSVTQSLLALREELMHAQKVMEAEKALAARKIMDAERAKEAALSEAAYARAAREAALNNDQEGFNRIEAERAAEMGKKLAAAFKEQRAAEEKLERVSDELKSEKEARNAVENSWESTKEVVERGEESYNRLKTESESWRQRCVSAEQEAHTEVSRRIDAESERDRLRLEADSISKRAEETTNRAAEQESAIAAINTAVLTITNRAEEAERAVEEERRSKSELRTEFTRLKAELEEVKVESERGTTQAEDLRKSLEAARAEANALRAEALQSLSRSMSRSREDSGNAASESVSVGMHQALQRQLDETKVSHENVRLMADKASQELVAALERVSALESQRIRAGSDSVATKSRLSQALKELQTLKTEHADLNATLAESQRELEALKAKNQAMGEIITERPSASGHDRTNSFDKRRSRGQTPTSPRPDASSTDHSERMRELEAKLEESLRFQRELEAQAAAASRHQRTESNYSNVSNMEVEERLARAQTRATEAEAELAESTQSYRERLSQLESDYQSAVHYVKGTEKMLRRMKDELAKYKQANTRLQNEVERLKERSAIGVVRDEQSQRVEAELTALRDDHSVQMQALREAHTSEMEGVTRQLESLREQLASLHEERDALHERLGRAADSGNDSATTQELHEARAVIANLQSENTALDARASEAEDKIALLLDRMEHSIDTYRQSVVSTQTLDAATVDRDSYKDRTSGMLNSLASELDQLRAHWEETTGTGQRKDRGSIGTAMSSRFSRATLKSLD</sequence>
<dbReference type="SMART" id="SM00612">
    <property type="entry name" value="Kelch"/>
    <property type="match status" value="1"/>
</dbReference>
<keyword evidence="3" id="KW-0963">Cytoplasm</keyword>
<evidence type="ECO:0000313" key="9">
    <source>
        <dbReference type="Proteomes" id="UP000033140"/>
    </source>
</evidence>
<feature type="compositionally biased region" description="Low complexity" evidence="7">
    <location>
        <begin position="35"/>
        <end position="45"/>
    </location>
</feature>
<protein>
    <submittedName>
        <fullName evidence="8">Uncharacterized protein</fullName>
    </submittedName>
</protein>
<feature type="region of interest" description="Disordered" evidence="7">
    <location>
        <begin position="1062"/>
        <end position="1108"/>
    </location>
</feature>
<dbReference type="RefSeq" id="XP_019021668.1">
    <property type="nucleotide sequence ID" value="XM_019166435.1"/>
</dbReference>
<dbReference type="OrthoDB" id="45365at2759"/>
<feature type="coiled-coil region" evidence="6">
    <location>
        <begin position="1257"/>
        <end position="1342"/>
    </location>
</feature>
<reference evidence="8 9" key="3">
    <citation type="journal article" date="2015" name="Genome Announc.">
        <title>Draft Genome Sequence of the Archiascomycetous Yeast Saitoella complicata.</title>
        <authorList>
            <person name="Yamauchi K."/>
            <person name="Kondo S."/>
            <person name="Hamamoto M."/>
            <person name="Takahashi Y."/>
            <person name="Ogura Y."/>
            <person name="Hayashi T."/>
            <person name="Nishida H."/>
        </authorList>
    </citation>
    <scope>NUCLEOTIDE SEQUENCE [LARGE SCALE GENOMIC DNA]</scope>
    <source>
        <strain evidence="8 9">NRRL Y-17804</strain>
    </source>
</reference>
<dbReference type="PANTHER" id="PTHR23244:SF456">
    <property type="entry name" value="MULTIPLE EPIDERMAL GROWTH FACTOR-LIKE DOMAINS PROTEIN 8"/>
    <property type="match status" value="1"/>
</dbReference>
<evidence type="ECO:0000256" key="7">
    <source>
        <dbReference type="SAM" id="MobiDB-lite"/>
    </source>
</evidence>
<feature type="region of interest" description="Disordered" evidence="7">
    <location>
        <begin position="940"/>
        <end position="968"/>
    </location>
</feature>
<name>A0A0E9NKI8_SAICN</name>
<feature type="region of interest" description="Disordered" evidence="7">
    <location>
        <begin position="566"/>
        <end position="640"/>
    </location>
</feature>
<reference evidence="8 9" key="1">
    <citation type="journal article" date="2011" name="J. Gen. Appl. Microbiol.">
        <title>Draft genome sequencing of the enigmatic yeast Saitoella complicata.</title>
        <authorList>
            <person name="Nishida H."/>
            <person name="Hamamoto M."/>
            <person name="Sugiyama J."/>
        </authorList>
    </citation>
    <scope>NUCLEOTIDE SEQUENCE [LARGE SCALE GENOMIC DNA]</scope>
    <source>
        <strain evidence="8 9">NRRL Y-17804</strain>
    </source>
</reference>
<feature type="compositionally biased region" description="Low complexity" evidence="7">
    <location>
        <begin position="588"/>
        <end position="601"/>
    </location>
</feature>
<evidence type="ECO:0000256" key="2">
    <source>
        <dbReference type="ARBA" id="ARBA00022441"/>
    </source>
</evidence>
<feature type="compositionally biased region" description="Basic residues" evidence="7">
    <location>
        <begin position="1"/>
        <end position="12"/>
    </location>
</feature>
<evidence type="ECO:0000256" key="6">
    <source>
        <dbReference type="SAM" id="Coils"/>
    </source>
</evidence>
<dbReference type="InterPro" id="IPR015915">
    <property type="entry name" value="Kelch-typ_b-propeller"/>
</dbReference>
<dbReference type="Gene3D" id="2.120.10.80">
    <property type="entry name" value="Kelch-type beta propeller"/>
    <property type="match status" value="2"/>
</dbReference>
<reference evidence="8 9" key="2">
    <citation type="journal article" date="2014" name="J. Gen. Appl. Microbiol.">
        <title>The early diverging ascomycetous budding yeast Saitoella complicata has three histone deacetylases belonging to the Clr6, Hos2, and Rpd3 lineages.</title>
        <authorList>
            <person name="Nishida H."/>
            <person name="Matsumoto T."/>
            <person name="Kondo S."/>
            <person name="Hamamoto M."/>
            <person name="Yoshikawa H."/>
        </authorList>
    </citation>
    <scope>NUCLEOTIDE SEQUENCE [LARGE SCALE GENOMIC DNA]</scope>
    <source>
        <strain evidence="8 9">NRRL Y-17804</strain>
    </source>
</reference>
<feature type="compositionally biased region" description="Basic and acidic residues" evidence="7">
    <location>
        <begin position="817"/>
        <end position="835"/>
    </location>
</feature>
<proteinExistence type="predicted"/>
<dbReference type="PANTHER" id="PTHR23244">
    <property type="entry name" value="KELCH REPEAT DOMAIN"/>
    <property type="match status" value="1"/>
</dbReference>
<feature type="region of interest" description="Disordered" evidence="7">
    <location>
        <begin position="442"/>
        <end position="511"/>
    </location>
</feature>
<keyword evidence="2" id="KW-0880">Kelch repeat</keyword>
<keyword evidence="9" id="KW-1185">Reference proteome</keyword>
<feature type="compositionally biased region" description="Basic and acidic residues" evidence="7">
    <location>
        <begin position="786"/>
        <end position="809"/>
    </location>
</feature>
<dbReference type="SUPFAM" id="SSF117281">
    <property type="entry name" value="Kelch motif"/>
    <property type="match status" value="2"/>
</dbReference>
<dbReference type="GO" id="GO:0061245">
    <property type="term" value="P:establishment or maintenance of bipolar cell polarity"/>
    <property type="evidence" value="ECO:0007669"/>
    <property type="project" value="TreeGrafter"/>
</dbReference>
<evidence type="ECO:0000256" key="1">
    <source>
        <dbReference type="ARBA" id="ARBA00004496"/>
    </source>
</evidence>
<dbReference type="Proteomes" id="UP000033140">
    <property type="component" value="Unassembled WGS sequence"/>
</dbReference>
<dbReference type="InterPro" id="IPR006652">
    <property type="entry name" value="Kelch_1"/>
</dbReference>
<evidence type="ECO:0000313" key="8">
    <source>
        <dbReference type="EMBL" id="GAO50333.1"/>
    </source>
</evidence>
<comment type="caution">
    <text evidence="8">The sequence shown here is derived from an EMBL/GenBank/DDBJ whole genome shotgun (WGS) entry which is preliminary data.</text>
</comment>
<keyword evidence="4" id="KW-0677">Repeat</keyword>
<accession>A0A0E9NKI8</accession>
<dbReference type="EMBL" id="BACD03000031">
    <property type="protein sequence ID" value="GAO50333.1"/>
    <property type="molecule type" value="Genomic_DNA"/>
</dbReference>
<keyword evidence="5 6" id="KW-0175">Coiled coil</keyword>
<feature type="region of interest" description="Disordered" evidence="7">
    <location>
        <begin position="1"/>
        <end position="67"/>
    </location>
</feature>
<feature type="compositionally biased region" description="Polar residues" evidence="7">
    <location>
        <begin position="23"/>
        <end position="34"/>
    </location>
</feature>
<feature type="region of interest" description="Disordered" evidence="7">
    <location>
        <begin position="1123"/>
        <end position="1144"/>
    </location>
</feature>
<feature type="compositionally biased region" description="Basic and acidic residues" evidence="7">
    <location>
        <begin position="1098"/>
        <end position="1108"/>
    </location>
</feature>
<organism evidence="8 9">
    <name type="scientific">Saitoella complicata (strain BCRC 22490 / CBS 7301 / JCM 7358 / NBRC 10748 / NRRL Y-17804)</name>
    <dbReference type="NCBI Taxonomy" id="698492"/>
    <lineage>
        <taxon>Eukaryota</taxon>
        <taxon>Fungi</taxon>
        <taxon>Dikarya</taxon>
        <taxon>Ascomycota</taxon>
        <taxon>Taphrinomycotina</taxon>
        <taxon>Taphrinomycotina incertae sedis</taxon>
        <taxon>Saitoella</taxon>
    </lineage>
</organism>
<comment type="subcellular location">
    <subcellularLocation>
        <location evidence="1">Cytoplasm</location>
    </subcellularLocation>
</comment>
<dbReference type="GO" id="GO:0051285">
    <property type="term" value="C:cell cortex of cell tip"/>
    <property type="evidence" value="ECO:0007669"/>
    <property type="project" value="TreeGrafter"/>
</dbReference>
<feature type="compositionally biased region" description="Polar residues" evidence="7">
    <location>
        <begin position="628"/>
        <end position="640"/>
    </location>
</feature>
<evidence type="ECO:0000256" key="5">
    <source>
        <dbReference type="ARBA" id="ARBA00023054"/>
    </source>
</evidence>
<dbReference type="STRING" id="698492.A0A0E9NKI8"/>
<evidence type="ECO:0000256" key="4">
    <source>
        <dbReference type="ARBA" id="ARBA00022737"/>
    </source>
</evidence>
<feature type="compositionally biased region" description="Basic and acidic residues" evidence="7">
    <location>
        <begin position="1072"/>
        <end position="1081"/>
    </location>
</feature>
<feature type="region of interest" description="Disordered" evidence="7">
    <location>
        <begin position="774"/>
        <end position="835"/>
    </location>
</feature>
<evidence type="ECO:0000256" key="3">
    <source>
        <dbReference type="ARBA" id="ARBA00022490"/>
    </source>
</evidence>